<keyword evidence="2" id="KW-1133">Transmembrane helix</keyword>
<keyword evidence="2" id="KW-0472">Membrane</keyword>
<protein>
    <recommendedName>
        <fullName evidence="5">DUF4878 domain-containing protein</fullName>
    </recommendedName>
</protein>
<keyword evidence="4" id="KW-1185">Reference proteome</keyword>
<dbReference type="EMBL" id="BIXY01000001">
    <property type="protein sequence ID" value="GCF06452.1"/>
    <property type="molecule type" value="Genomic_DNA"/>
</dbReference>
<sequence>MQTSDESPEEKQPASDQQTPLNGISPTPATQPISVEPALPADLKQSEQSRDTSLRTDSNAVHQEGLVYPPLPSFYEEMPSPPQQSIPEVPRVPQAEQIPTPPVTRQEELNSPPAFWQGPVGQPLPPGYPPYPQGQSYLGNQPPPFVVGPPRPKKTNKWTVIAISILVGLLLLSCGICFWAGTSMFGGMFNQVYNGLSNGTQVVNNFYDALQNKQYAQAYHALKPQGSLKNISEQDFITRAEKQDTLYGPVLRYSVGQPDLSKYDGQVLDTISLPVDVARTKKSYTAHIQLKLINNQWKITAIDNL</sequence>
<feature type="transmembrane region" description="Helical" evidence="2">
    <location>
        <begin position="158"/>
        <end position="181"/>
    </location>
</feature>
<reference evidence="3 4" key="1">
    <citation type="submission" date="2019-01" db="EMBL/GenBank/DDBJ databases">
        <title>Draft genome sequence of Dictyobacter sp. Uno17.</title>
        <authorList>
            <person name="Wang C.M."/>
            <person name="Zheng Y."/>
            <person name="Sakai Y."/>
            <person name="Abe K."/>
            <person name="Yokota A."/>
            <person name="Yabe S."/>
        </authorList>
    </citation>
    <scope>NUCLEOTIDE SEQUENCE [LARGE SCALE GENOMIC DNA]</scope>
    <source>
        <strain evidence="3 4">Uno17</strain>
    </source>
</reference>
<keyword evidence="2" id="KW-0812">Transmembrane</keyword>
<dbReference type="AlphaFoldDB" id="A0A5A5T580"/>
<evidence type="ECO:0000256" key="1">
    <source>
        <dbReference type="SAM" id="MobiDB-lite"/>
    </source>
</evidence>
<evidence type="ECO:0008006" key="5">
    <source>
        <dbReference type="Google" id="ProtNLM"/>
    </source>
</evidence>
<proteinExistence type="predicted"/>
<evidence type="ECO:0000256" key="2">
    <source>
        <dbReference type="SAM" id="Phobius"/>
    </source>
</evidence>
<dbReference type="OrthoDB" id="164879at2"/>
<feature type="compositionally biased region" description="Polar residues" evidence="1">
    <location>
        <begin position="14"/>
        <end position="33"/>
    </location>
</feature>
<evidence type="ECO:0000313" key="4">
    <source>
        <dbReference type="Proteomes" id="UP000322530"/>
    </source>
</evidence>
<gene>
    <name evidence="3" type="ORF">KDI_00160</name>
</gene>
<dbReference type="RefSeq" id="WP_149399052.1">
    <property type="nucleotide sequence ID" value="NZ_BIXY01000001.1"/>
</dbReference>
<accession>A0A5A5T580</accession>
<comment type="caution">
    <text evidence="3">The sequence shown here is derived from an EMBL/GenBank/DDBJ whole genome shotgun (WGS) entry which is preliminary data.</text>
</comment>
<organism evidence="3 4">
    <name type="scientific">Dictyobacter arantiisoli</name>
    <dbReference type="NCBI Taxonomy" id="2014874"/>
    <lineage>
        <taxon>Bacteria</taxon>
        <taxon>Bacillati</taxon>
        <taxon>Chloroflexota</taxon>
        <taxon>Ktedonobacteria</taxon>
        <taxon>Ktedonobacterales</taxon>
        <taxon>Dictyobacteraceae</taxon>
        <taxon>Dictyobacter</taxon>
    </lineage>
</organism>
<feature type="compositionally biased region" description="Basic and acidic residues" evidence="1">
    <location>
        <begin position="44"/>
        <end position="54"/>
    </location>
</feature>
<name>A0A5A5T580_9CHLR</name>
<feature type="compositionally biased region" description="Pro residues" evidence="1">
    <location>
        <begin position="122"/>
        <end position="132"/>
    </location>
</feature>
<evidence type="ECO:0000313" key="3">
    <source>
        <dbReference type="EMBL" id="GCF06452.1"/>
    </source>
</evidence>
<feature type="region of interest" description="Disordered" evidence="1">
    <location>
        <begin position="103"/>
        <end position="133"/>
    </location>
</feature>
<dbReference type="Proteomes" id="UP000322530">
    <property type="component" value="Unassembled WGS sequence"/>
</dbReference>
<feature type="region of interest" description="Disordered" evidence="1">
    <location>
        <begin position="1"/>
        <end position="88"/>
    </location>
</feature>